<accession>A0A2S9V5M1</accession>
<feature type="domain" description="ATPase BadF/BadG/BcrA/BcrD type" evidence="1">
    <location>
        <begin position="14"/>
        <end position="264"/>
    </location>
</feature>
<organism evidence="2 3">
    <name type="scientific">Alteromonas alba</name>
    <dbReference type="NCBI Taxonomy" id="2079529"/>
    <lineage>
        <taxon>Bacteria</taxon>
        <taxon>Pseudomonadati</taxon>
        <taxon>Pseudomonadota</taxon>
        <taxon>Gammaproteobacteria</taxon>
        <taxon>Alteromonadales</taxon>
        <taxon>Alteromonadaceae</taxon>
        <taxon>Alteromonas/Salinimonas group</taxon>
        <taxon>Alteromonas</taxon>
    </lineage>
</organism>
<proteinExistence type="predicted"/>
<dbReference type="PANTHER" id="PTHR43190">
    <property type="entry name" value="N-ACETYL-D-GLUCOSAMINE KINASE"/>
    <property type="match status" value="1"/>
</dbReference>
<dbReference type="InterPro" id="IPR002731">
    <property type="entry name" value="ATPase_BadF"/>
</dbReference>
<dbReference type="CDD" id="cd24082">
    <property type="entry name" value="ASKHA_NBD_GspK-like"/>
    <property type="match status" value="1"/>
</dbReference>
<dbReference type="Pfam" id="PF01869">
    <property type="entry name" value="BcrAD_BadFG"/>
    <property type="match status" value="1"/>
</dbReference>
<dbReference type="PANTHER" id="PTHR43190:SF3">
    <property type="entry name" value="N-ACETYL-D-GLUCOSAMINE KINASE"/>
    <property type="match status" value="1"/>
</dbReference>
<gene>
    <name evidence="2" type="ORF">C6Y40_19840</name>
</gene>
<dbReference type="Gene3D" id="3.30.420.40">
    <property type="match status" value="2"/>
</dbReference>
<keyword evidence="3" id="KW-1185">Reference proteome</keyword>
<evidence type="ECO:0000259" key="1">
    <source>
        <dbReference type="Pfam" id="PF01869"/>
    </source>
</evidence>
<dbReference type="OrthoDB" id="9816014at2"/>
<dbReference type="SUPFAM" id="SSF53067">
    <property type="entry name" value="Actin-like ATPase domain"/>
    <property type="match status" value="2"/>
</dbReference>
<protein>
    <submittedName>
        <fullName evidence="2">ATPase</fullName>
    </submittedName>
</protein>
<dbReference type="Proteomes" id="UP000238949">
    <property type="component" value="Unassembled WGS sequence"/>
</dbReference>
<comment type="caution">
    <text evidence="2">The sequence shown here is derived from an EMBL/GenBank/DDBJ whole genome shotgun (WGS) entry which is preliminary data.</text>
</comment>
<dbReference type="AlphaFoldDB" id="A0A2S9V5M1"/>
<dbReference type="InterPro" id="IPR052519">
    <property type="entry name" value="Euk-type_GlcNAc_Kinase"/>
</dbReference>
<evidence type="ECO:0000313" key="3">
    <source>
        <dbReference type="Proteomes" id="UP000238949"/>
    </source>
</evidence>
<reference evidence="3" key="1">
    <citation type="journal article" date="2020" name="Int. J. Syst. Evol. Microbiol.">
        <title>Alteromonas alba sp. nov., a marine bacterium isolated from the seawater of the West Pacific Ocean.</title>
        <authorList>
            <person name="Sun C."/>
            <person name="Wu Y.-H."/>
            <person name="Xamxidin M."/>
            <person name="Cheng H."/>
            <person name="Xu X.-W."/>
        </authorList>
    </citation>
    <scope>NUCLEOTIDE SEQUENCE [LARGE SCALE GENOMIC DNA]</scope>
    <source>
        <strain evidence="3">190</strain>
    </source>
</reference>
<name>A0A2S9V5M1_9ALTE</name>
<evidence type="ECO:0000313" key="2">
    <source>
        <dbReference type="EMBL" id="PRO71749.1"/>
    </source>
</evidence>
<sequence length="303" mass="31945">MEMTQNLKYGEYWVGVDGGGTKCRAELFNEFGESLGQGVGGPANIARHGQLALSSILTAVKDAVTDAGLKFSDISSELVVSAGLAGAYLESSTALLEQWQHPFAELVFSSDLHTALLGAHGGEDGVVMITGTGSCAAVLQNSKVTQYGGYGFQLGDQASGAWLGQMAARQALLVADELGHDSLLWQEVSQFYNCSTPSGLVERLNNALPGEFARFAPRLFELAKDDAAAAAIVKEGAGYLNELANRALINSNMNLVFSGGLATAWRPYLAKSVAARIKPALHGPEWGAVYLAQQQLTSVDTSV</sequence>
<dbReference type="InterPro" id="IPR043129">
    <property type="entry name" value="ATPase_NBD"/>
</dbReference>
<dbReference type="EMBL" id="PVNP01000198">
    <property type="protein sequence ID" value="PRO71749.1"/>
    <property type="molecule type" value="Genomic_DNA"/>
</dbReference>